<accession>A0A5D0CSA5</accession>
<dbReference type="RefSeq" id="WP_148451294.1">
    <property type="nucleotide sequence ID" value="NZ_VSDO01000002.1"/>
</dbReference>
<dbReference type="AlphaFoldDB" id="A0A5D0CSA5"/>
<dbReference type="OrthoDB" id="2990381at2"/>
<gene>
    <name evidence="1" type="ORF">FRY98_08215</name>
</gene>
<sequence>MTVTEFSADQVVWSTRVQDAFGPLVELEDEEGKVSYYNVEKEFQIAGSTYVVLRLENGGADDEPEILKLVATADGSLELVTIDDDEEWENVSELYDELTFPE</sequence>
<reference evidence="1 2" key="1">
    <citation type="submission" date="2019-08" db="EMBL/GenBank/DDBJ databases">
        <title>Genome sequencing of Paenibacillus faecis DSM 23593(T).</title>
        <authorList>
            <person name="Kook J.-K."/>
            <person name="Park S.-N."/>
            <person name="Lim Y.K."/>
        </authorList>
    </citation>
    <scope>NUCLEOTIDE SEQUENCE [LARGE SCALE GENOMIC DNA]</scope>
    <source>
        <strain evidence="1 2">DSM 23593</strain>
    </source>
</reference>
<protein>
    <submittedName>
        <fullName evidence="1">DUF1292 domain-containing protein</fullName>
    </submittedName>
</protein>
<dbReference type="Pfam" id="PF06949">
    <property type="entry name" value="DUF1292"/>
    <property type="match status" value="1"/>
</dbReference>
<organism evidence="1 2">
    <name type="scientific">Paenibacillus faecis</name>
    <dbReference type="NCBI Taxonomy" id="862114"/>
    <lineage>
        <taxon>Bacteria</taxon>
        <taxon>Bacillati</taxon>
        <taxon>Bacillota</taxon>
        <taxon>Bacilli</taxon>
        <taxon>Bacillales</taxon>
        <taxon>Paenibacillaceae</taxon>
        <taxon>Paenibacillus</taxon>
    </lineage>
</organism>
<dbReference type="InterPro" id="IPR009711">
    <property type="entry name" value="UPF0473"/>
</dbReference>
<evidence type="ECO:0000313" key="1">
    <source>
        <dbReference type="EMBL" id="TYA12692.1"/>
    </source>
</evidence>
<proteinExistence type="predicted"/>
<dbReference type="Proteomes" id="UP000325218">
    <property type="component" value="Unassembled WGS sequence"/>
</dbReference>
<keyword evidence="2" id="KW-1185">Reference proteome</keyword>
<dbReference type="EMBL" id="VSDO01000002">
    <property type="protein sequence ID" value="TYA12692.1"/>
    <property type="molecule type" value="Genomic_DNA"/>
</dbReference>
<name>A0A5D0CSA5_9BACL</name>
<comment type="caution">
    <text evidence="1">The sequence shown here is derived from an EMBL/GenBank/DDBJ whole genome shotgun (WGS) entry which is preliminary data.</text>
</comment>
<evidence type="ECO:0000313" key="2">
    <source>
        <dbReference type="Proteomes" id="UP000325218"/>
    </source>
</evidence>